<dbReference type="InterPro" id="IPR050397">
    <property type="entry name" value="Env_Response_Regulators"/>
</dbReference>
<dbReference type="InterPro" id="IPR000595">
    <property type="entry name" value="cNMP-bd_dom"/>
</dbReference>
<evidence type="ECO:0000256" key="1">
    <source>
        <dbReference type="ARBA" id="ARBA00023015"/>
    </source>
</evidence>
<dbReference type="SUPFAM" id="SSF46785">
    <property type="entry name" value="Winged helix' DNA-binding domain"/>
    <property type="match status" value="1"/>
</dbReference>
<dbReference type="PROSITE" id="PS50042">
    <property type="entry name" value="CNMP_BINDING_3"/>
    <property type="match status" value="1"/>
</dbReference>
<feature type="domain" description="HTH crp-type" evidence="5">
    <location>
        <begin position="149"/>
        <end position="217"/>
    </location>
</feature>
<keyword evidence="3" id="KW-0804">Transcription</keyword>
<evidence type="ECO:0000256" key="2">
    <source>
        <dbReference type="ARBA" id="ARBA00023125"/>
    </source>
</evidence>
<name>A0A1G9GDR9_9FIRM</name>
<reference evidence="6 7" key="1">
    <citation type="submission" date="2016-10" db="EMBL/GenBank/DDBJ databases">
        <authorList>
            <person name="de Groot N.N."/>
        </authorList>
    </citation>
    <scope>NUCLEOTIDE SEQUENCE [LARGE SCALE GENOMIC DNA]</scope>
    <source>
        <strain evidence="6 7">DSM 18346</strain>
    </source>
</reference>
<dbReference type="EMBL" id="FNFP01000006">
    <property type="protein sequence ID" value="SDK98721.1"/>
    <property type="molecule type" value="Genomic_DNA"/>
</dbReference>
<feature type="domain" description="Cyclic nucleotide-binding" evidence="4">
    <location>
        <begin position="12"/>
        <end position="117"/>
    </location>
</feature>
<dbReference type="RefSeq" id="WP_090553921.1">
    <property type="nucleotide sequence ID" value="NZ_FNFP01000006.1"/>
</dbReference>
<protein>
    <submittedName>
        <fullName evidence="6">cAMP-binding domain of CRP or a regulatory subunit of cAMP-dependent protein kinases</fullName>
    </submittedName>
</protein>
<dbReference type="SUPFAM" id="SSF51206">
    <property type="entry name" value="cAMP-binding domain-like"/>
    <property type="match status" value="1"/>
</dbReference>
<dbReference type="GO" id="GO:0016301">
    <property type="term" value="F:kinase activity"/>
    <property type="evidence" value="ECO:0007669"/>
    <property type="project" value="UniProtKB-KW"/>
</dbReference>
<keyword evidence="6" id="KW-0808">Transferase</keyword>
<evidence type="ECO:0000313" key="6">
    <source>
        <dbReference type="EMBL" id="SDK98721.1"/>
    </source>
</evidence>
<evidence type="ECO:0000256" key="3">
    <source>
        <dbReference type="ARBA" id="ARBA00023163"/>
    </source>
</evidence>
<organism evidence="6 7">
    <name type="scientific">Natronincola ferrireducens</name>
    <dbReference type="NCBI Taxonomy" id="393762"/>
    <lineage>
        <taxon>Bacteria</taxon>
        <taxon>Bacillati</taxon>
        <taxon>Bacillota</taxon>
        <taxon>Clostridia</taxon>
        <taxon>Peptostreptococcales</taxon>
        <taxon>Natronincolaceae</taxon>
        <taxon>Natronincola</taxon>
    </lineage>
</organism>
<evidence type="ECO:0000259" key="4">
    <source>
        <dbReference type="PROSITE" id="PS50042"/>
    </source>
</evidence>
<dbReference type="STRING" id="393762.SAMN05660472_02388"/>
<dbReference type="SMART" id="SM00419">
    <property type="entry name" value="HTH_CRP"/>
    <property type="match status" value="1"/>
</dbReference>
<dbReference type="GO" id="GO:0005829">
    <property type="term" value="C:cytosol"/>
    <property type="evidence" value="ECO:0007669"/>
    <property type="project" value="TreeGrafter"/>
</dbReference>
<dbReference type="GO" id="GO:0003677">
    <property type="term" value="F:DNA binding"/>
    <property type="evidence" value="ECO:0007669"/>
    <property type="project" value="UniProtKB-KW"/>
</dbReference>
<dbReference type="Pfam" id="PF00027">
    <property type="entry name" value="cNMP_binding"/>
    <property type="match status" value="1"/>
</dbReference>
<sequence length="222" mass="25671">MKFLNNIEKYTLLNKLPYELLQDYLVQKLLKVSAYKKGEIIHLDGDQCKCLEVILEGKVVIERIDENGDLFTIVELYTDNILGGNLVFSTNPFYPMTISARTDVEILEIEKETLFELCCNNREFLYAFLQLISGNTLILGDKIKHYANRSIRDSICAYLRQEYHLQNTFEIKLNTTKKALAERIGTQRTSLSRELQKMKKEGLITYDATSITIIDKRIINDG</sequence>
<dbReference type="GO" id="GO:0003700">
    <property type="term" value="F:DNA-binding transcription factor activity"/>
    <property type="evidence" value="ECO:0007669"/>
    <property type="project" value="TreeGrafter"/>
</dbReference>
<keyword evidence="6" id="KW-0418">Kinase</keyword>
<dbReference type="PANTHER" id="PTHR24567">
    <property type="entry name" value="CRP FAMILY TRANSCRIPTIONAL REGULATORY PROTEIN"/>
    <property type="match status" value="1"/>
</dbReference>
<accession>A0A1G9GDR9</accession>
<dbReference type="PROSITE" id="PS51063">
    <property type="entry name" value="HTH_CRP_2"/>
    <property type="match status" value="1"/>
</dbReference>
<keyword evidence="1" id="KW-0805">Transcription regulation</keyword>
<keyword evidence="2" id="KW-0238">DNA-binding</keyword>
<dbReference type="Gene3D" id="2.60.120.10">
    <property type="entry name" value="Jelly Rolls"/>
    <property type="match status" value="1"/>
</dbReference>
<evidence type="ECO:0000313" key="7">
    <source>
        <dbReference type="Proteomes" id="UP000198718"/>
    </source>
</evidence>
<dbReference type="CDD" id="cd00038">
    <property type="entry name" value="CAP_ED"/>
    <property type="match status" value="1"/>
</dbReference>
<evidence type="ECO:0000259" key="5">
    <source>
        <dbReference type="PROSITE" id="PS51063"/>
    </source>
</evidence>
<keyword evidence="7" id="KW-1185">Reference proteome</keyword>
<dbReference type="InterPro" id="IPR014710">
    <property type="entry name" value="RmlC-like_jellyroll"/>
</dbReference>
<dbReference type="OrthoDB" id="3176638at2"/>
<dbReference type="Proteomes" id="UP000198718">
    <property type="component" value="Unassembled WGS sequence"/>
</dbReference>
<dbReference type="InterPro" id="IPR036390">
    <property type="entry name" value="WH_DNA-bd_sf"/>
</dbReference>
<proteinExistence type="predicted"/>
<gene>
    <name evidence="6" type="ORF">SAMN05660472_02388</name>
</gene>
<dbReference type="AlphaFoldDB" id="A0A1G9GDR9"/>
<dbReference type="InterPro" id="IPR018490">
    <property type="entry name" value="cNMP-bd_dom_sf"/>
</dbReference>
<dbReference type="InterPro" id="IPR012318">
    <property type="entry name" value="HTH_CRP"/>
</dbReference>
<dbReference type="Pfam" id="PF13545">
    <property type="entry name" value="HTH_Crp_2"/>
    <property type="match status" value="1"/>
</dbReference>
<dbReference type="PANTHER" id="PTHR24567:SF58">
    <property type="entry name" value="CYCLIC AMP-BINDING REGULATORY PROTEIN"/>
    <property type="match status" value="1"/>
</dbReference>